<reference evidence="20" key="1">
    <citation type="journal article" date="2012" name="J. Bacteriol.">
        <title>Genome sequences of type strains of seven species of the marine bacterium Pseudoalteromonas.</title>
        <authorList>
            <person name="Xie B.B."/>
            <person name="Shu Y.L."/>
            <person name="Qin Q.L."/>
            <person name="Rong J.C."/>
            <person name="Zhang X.Y."/>
            <person name="Chen X.L."/>
            <person name="Shi M."/>
            <person name="He H.L."/>
            <person name="Zhou B.C."/>
            <person name="Zhang Y.Z."/>
        </authorList>
    </citation>
    <scope>NUCLEOTIDE SEQUENCE</scope>
    <source>
        <strain evidence="20">DSM 8771</strain>
    </source>
</reference>
<keyword evidence="9" id="KW-0997">Cell inner membrane</keyword>
<dbReference type="PANTHER" id="PTHR10978">
    <property type="entry name" value="SUCCINATE DEHYDROGENASE CYTOCHROME B560 SUBUNIT"/>
    <property type="match status" value="1"/>
</dbReference>
<evidence type="ECO:0000256" key="17">
    <source>
        <dbReference type="ARBA" id="ARBA00023136"/>
    </source>
</evidence>
<dbReference type="EMBL" id="AHBZ03000021">
    <property type="protein sequence ID" value="KAF7769765.1"/>
    <property type="molecule type" value="Genomic_DNA"/>
</dbReference>
<dbReference type="SUPFAM" id="SSF81343">
    <property type="entry name" value="Fumarate reductase respiratory complex transmembrane subunits"/>
    <property type="match status" value="1"/>
</dbReference>
<dbReference type="GO" id="GO:0009055">
    <property type="term" value="F:electron transfer activity"/>
    <property type="evidence" value="ECO:0007669"/>
    <property type="project" value="InterPro"/>
</dbReference>
<dbReference type="AlphaFoldDB" id="A0AAD4FRE9"/>
<organism evidence="20 21">
    <name type="scientific">Pseudoalteromonas citrea</name>
    <dbReference type="NCBI Taxonomy" id="43655"/>
    <lineage>
        <taxon>Bacteria</taxon>
        <taxon>Pseudomonadati</taxon>
        <taxon>Pseudomonadota</taxon>
        <taxon>Gammaproteobacteria</taxon>
        <taxon>Alteromonadales</taxon>
        <taxon>Pseudoalteromonadaceae</taxon>
        <taxon>Pseudoalteromonas</taxon>
    </lineage>
</organism>
<evidence type="ECO:0000256" key="15">
    <source>
        <dbReference type="ARBA" id="ARBA00022989"/>
    </source>
</evidence>
<keyword evidence="17 19" id="KW-0472">Membrane</keyword>
<comment type="subunit">
    <text evidence="18">Part of an enzyme complex containing four subunits: a flavoprotein, an iron-sulfur protein, plus two membrane-anchoring proteins, SdhC and SdhD. The complex can form homotrimers.</text>
</comment>
<accession>A0AAD4FRE9</accession>
<keyword evidence="13" id="KW-0479">Metal-binding</keyword>
<evidence type="ECO:0000256" key="18">
    <source>
        <dbReference type="ARBA" id="ARBA00025912"/>
    </source>
</evidence>
<feature type="transmembrane region" description="Helical" evidence="19">
    <location>
        <begin position="90"/>
        <end position="110"/>
    </location>
</feature>
<gene>
    <name evidence="20" type="primary">sdhC</name>
    <name evidence="20" type="ORF">PCIT_a2663</name>
</gene>
<evidence type="ECO:0000256" key="11">
    <source>
        <dbReference type="ARBA" id="ARBA00022617"/>
    </source>
</evidence>
<evidence type="ECO:0000256" key="5">
    <source>
        <dbReference type="ARBA" id="ARBA00007244"/>
    </source>
</evidence>
<evidence type="ECO:0000256" key="7">
    <source>
        <dbReference type="ARBA" id="ARBA00022448"/>
    </source>
</evidence>
<evidence type="ECO:0000256" key="12">
    <source>
        <dbReference type="ARBA" id="ARBA00022692"/>
    </source>
</evidence>
<evidence type="ECO:0000256" key="2">
    <source>
        <dbReference type="ARBA" id="ARBA00004050"/>
    </source>
</evidence>
<keyword evidence="7" id="KW-0813">Transport</keyword>
<evidence type="ECO:0000256" key="1">
    <source>
        <dbReference type="ARBA" id="ARBA00001971"/>
    </source>
</evidence>
<dbReference type="InterPro" id="IPR000701">
    <property type="entry name" value="SuccDH_FuR_B_TM-su"/>
</dbReference>
<comment type="similarity">
    <text evidence="5">Belongs to the cytochrome b560 family.</text>
</comment>
<evidence type="ECO:0000256" key="16">
    <source>
        <dbReference type="ARBA" id="ARBA00023004"/>
    </source>
</evidence>
<dbReference type="NCBIfam" id="TIGR02970">
    <property type="entry name" value="succ_dehyd_cytB"/>
    <property type="match status" value="1"/>
</dbReference>
<dbReference type="FunFam" id="1.20.1300.10:FF:000005">
    <property type="entry name" value="Succinate dehydrogenase cytochrome b556 subunit"/>
    <property type="match status" value="1"/>
</dbReference>
<feature type="transmembrane region" description="Helical" evidence="19">
    <location>
        <begin position="171"/>
        <end position="190"/>
    </location>
</feature>
<comment type="cofactor">
    <cofactor evidence="1">
        <name>heme</name>
        <dbReference type="ChEBI" id="CHEBI:30413"/>
    </cofactor>
</comment>
<dbReference type="Pfam" id="PF01127">
    <property type="entry name" value="Sdh_cyt"/>
    <property type="match status" value="1"/>
</dbReference>
<evidence type="ECO:0000256" key="8">
    <source>
        <dbReference type="ARBA" id="ARBA00022475"/>
    </source>
</evidence>
<keyword evidence="8" id="KW-1003">Cell membrane</keyword>
<feature type="transmembrane region" description="Helical" evidence="19">
    <location>
        <begin position="130"/>
        <end position="151"/>
    </location>
</feature>
<evidence type="ECO:0000256" key="4">
    <source>
        <dbReference type="ARBA" id="ARBA00005163"/>
    </source>
</evidence>
<dbReference type="CDD" id="cd03499">
    <property type="entry name" value="SQR_TypeC_SdhC"/>
    <property type="match status" value="1"/>
</dbReference>
<keyword evidence="14" id="KW-0249">Electron transport</keyword>
<dbReference type="InterPro" id="IPR034804">
    <property type="entry name" value="SQR/QFR_C/D"/>
</dbReference>
<evidence type="ECO:0000313" key="20">
    <source>
        <dbReference type="EMBL" id="KAF7769765.1"/>
    </source>
</evidence>
<evidence type="ECO:0000256" key="9">
    <source>
        <dbReference type="ARBA" id="ARBA00022519"/>
    </source>
</evidence>
<evidence type="ECO:0000256" key="3">
    <source>
        <dbReference type="ARBA" id="ARBA00004429"/>
    </source>
</evidence>
<keyword evidence="15 19" id="KW-1133">Transmembrane helix</keyword>
<evidence type="ECO:0000256" key="13">
    <source>
        <dbReference type="ARBA" id="ARBA00022723"/>
    </source>
</evidence>
<comment type="subcellular location">
    <subcellularLocation>
        <location evidence="3">Cell inner membrane</location>
        <topology evidence="3">Multi-pass membrane protein</topology>
    </subcellularLocation>
</comment>
<proteinExistence type="inferred from homology"/>
<protein>
    <recommendedName>
        <fullName evidence="6">Succinate dehydrogenase cytochrome b556 subunit</fullName>
    </recommendedName>
</protein>
<dbReference type="InterPro" id="IPR014314">
    <property type="entry name" value="Succ_DH_cytb556"/>
</dbReference>
<keyword evidence="16" id="KW-0408">Iron</keyword>
<evidence type="ECO:0000256" key="6">
    <source>
        <dbReference type="ARBA" id="ARBA00020076"/>
    </source>
</evidence>
<dbReference type="Gene3D" id="1.20.1300.10">
    <property type="entry name" value="Fumarate reductase/succinate dehydrogenase, transmembrane subunit"/>
    <property type="match status" value="1"/>
</dbReference>
<evidence type="ECO:0000313" key="21">
    <source>
        <dbReference type="Proteomes" id="UP000016487"/>
    </source>
</evidence>
<dbReference type="Proteomes" id="UP000016487">
    <property type="component" value="Unassembled WGS sequence"/>
</dbReference>
<dbReference type="GO" id="GO:0046872">
    <property type="term" value="F:metal ion binding"/>
    <property type="evidence" value="ECO:0007669"/>
    <property type="project" value="UniProtKB-KW"/>
</dbReference>
<dbReference type="GO" id="GO:0006099">
    <property type="term" value="P:tricarboxylic acid cycle"/>
    <property type="evidence" value="ECO:0007669"/>
    <property type="project" value="UniProtKB-KW"/>
</dbReference>
<reference evidence="20" key="2">
    <citation type="submission" date="2015-03" db="EMBL/GenBank/DDBJ databases">
        <title>Genome sequence of Pseudoalteromonas citrea.</title>
        <authorList>
            <person name="Xie B.-B."/>
            <person name="Rong J.-C."/>
            <person name="Qin Q.-L."/>
            <person name="Zhang Y.-Z."/>
        </authorList>
    </citation>
    <scope>NUCLEOTIDE SEQUENCE</scope>
    <source>
        <strain evidence="20">DSM 8771</strain>
    </source>
</reference>
<evidence type="ECO:0000256" key="14">
    <source>
        <dbReference type="ARBA" id="ARBA00022982"/>
    </source>
</evidence>
<evidence type="ECO:0000256" key="10">
    <source>
        <dbReference type="ARBA" id="ARBA00022532"/>
    </source>
</evidence>
<comment type="pathway">
    <text evidence="4">Carbohydrate metabolism; tricarboxylic acid cycle.</text>
</comment>
<keyword evidence="12 19" id="KW-0812">Transmembrane</keyword>
<comment type="caution">
    <text evidence="20">The sequence shown here is derived from an EMBL/GenBank/DDBJ whole genome shotgun (WGS) entry which is preliminary data.</text>
</comment>
<keyword evidence="10" id="KW-0816">Tricarboxylic acid cycle</keyword>
<name>A0AAD4FRE9_9GAMM</name>
<keyword evidence="11" id="KW-0349">Heme</keyword>
<dbReference type="GO" id="GO:0005886">
    <property type="term" value="C:plasma membrane"/>
    <property type="evidence" value="ECO:0007669"/>
    <property type="project" value="UniProtKB-SubCell"/>
</dbReference>
<comment type="function">
    <text evidence="2">Membrane-anchoring subunit of succinate dehydrogenase (SDH).</text>
</comment>
<evidence type="ECO:0000256" key="19">
    <source>
        <dbReference type="SAM" id="Phobius"/>
    </source>
</evidence>
<dbReference type="PANTHER" id="PTHR10978:SF5">
    <property type="entry name" value="SUCCINATE DEHYDROGENASE CYTOCHROME B560 SUBUNIT, MITOCHONDRIAL"/>
    <property type="match status" value="1"/>
</dbReference>
<sequence>MALYTVIGFTPYRLWVNLFLQQTEHIEIGLFKKKVYLECAICACRASGFYKNKVDELLCGQDGQVTVKKQRPVNLDLTTISMPATAKASILHRVTGVALFFALTFVLWAWSESLSSPEGFELVKELFNGFIAKFIAWGTLSVLAYHLIVGIRHLIQDMGHWEELESGNSSANIAIAISVIVAVLAGVWIWS</sequence>